<sequence>MKKIDYTKLFISIVGTQLAGVIGSVFNFASIPTWYMTLEKPSFNPPNWVFGPVWTILFLMMGVAVYLVWTKKTMFHQKKKKEALQIFVLQLLLNILWSAIFFGLLSPAWAFVEIMFLWLAISLTMVKFYKFSNWAAYLLIPYLAWVSFAVVLNFAIWRLNW</sequence>
<feature type="transmembrane region" description="Helical" evidence="6">
    <location>
        <begin position="9"/>
        <end position="29"/>
    </location>
</feature>
<comment type="subcellular location">
    <subcellularLocation>
        <location evidence="1">Membrane</location>
        <topology evidence="1">Multi-pass membrane protein</topology>
    </subcellularLocation>
</comment>
<keyword evidence="4 6" id="KW-1133">Transmembrane helix</keyword>
<dbReference type="AlphaFoldDB" id="A0A1F6NMW5"/>
<dbReference type="Proteomes" id="UP000178349">
    <property type="component" value="Unassembled WGS sequence"/>
</dbReference>
<accession>A0A1F6NMW5</accession>
<keyword evidence="3 6" id="KW-0812">Transmembrane</keyword>
<evidence type="ECO:0000256" key="4">
    <source>
        <dbReference type="ARBA" id="ARBA00022989"/>
    </source>
</evidence>
<evidence type="ECO:0000313" key="8">
    <source>
        <dbReference type="Proteomes" id="UP000178349"/>
    </source>
</evidence>
<feature type="transmembrane region" description="Helical" evidence="6">
    <location>
        <begin position="49"/>
        <end position="70"/>
    </location>
</feature>
<evidence type="ECO:0000256" key="5">
    <source>
        <dbReference type="ARBA" id="ARBA00023136"/>
    </source>
</evidence>
<feature type="transmembrane region" description="Helical" evidence="6">
    <location>
        <begin position="82"/>
        <end position="102"/>
    </location>
</feature>
<dbReference type="Pfam" id="PF03073">
    <property type="entry name" value="TspO_MBR"/>
    <property type="match status" value="1"/>
</dbReference>
<feature type="transmembrane region" description="Helical" evidence="6">
    <location>
        <begin position="136"/>
        <end position="157"/>
    </location>
</feature>
<dbReference type="GO" id="GO:0016020">
    <property type="term" value="C:membrane"/>
    <property type="evidence" value="ECO:0007669"/>
    <property type="project" value="UniProtKB-SubCell"/>
</dbReference>
<organism evidence="7 8">
    <name type="scientific">Candidatus Magasanikbacteria bacterium RIFOXYC12_FULL_33_11</name>
    <dbReference type="NCBI Taxonomy" id="1798701"/>
    <lineage>
        <taxon>Bacteria</taxon>
        <taxon>Candidatus Magasanikiibacteriota</taxon>
    </lineage>
</organism>
<dbReference type="PIRSF" id="PIRSF005859">
    <property type="entry name" value="PBR"/>
    <property type="match status" value="1"/>
</dbReference>
<feature type="transmembrane region" description="Helical" evidence="6">
    <location>
        <begin position="108"/>
        <end position="129"/>
    </location>
</feature>
<name>A0A1F6NMW5_9BACT</name>
<dbReference type="PANTHER" id="PTHR10057">
    <property type="entry name" value="PERIPHERAL-TYPE BENZODIAZEPINE RECEPTOR"/>
    <property type="match status" value="1"/>
</dbReference>
<gene>
    <name evidence="7" type="ORF">A2493_01525</name>
</gene>
<dbReference type="CDD" id="cd15904">
    <property type="entry name" value="TSPO_MBR"/>
    <property type="match status" value="1"/>
</dbReference>
<proteinExistence type="inferred from homology"/>
<dbReference type="Gene3D" id="1.20.1260.100">
    <property type="entry name" value="TspO/MBR protein"/>
    <property type="match status" value="1"/>
</dbReference>
<evidence type="ECO:0000256" key="2">
    <source>
        <dbReference type="ARBA" id="ARBA00007524"/>
    </source>
</evidence>
<evidence type="ECO:0000256" key="6">
    <source>
        <dbReference type="SAM" id="Phobius"/>
    </source>
</evidence>
<dbReference type="InterPro" id="IPR004307">
    <property type="entry name" value="TspO_MBR"/>
</dbReference>
<reference evidence="7 8" key="1">
    <citation type="journal article" date="2016" name="Nat. Commun.">
        <title>Thousands of microbial genomes shed light on interconnected biogeochemical processes in an aquifer system.</title>
        <authorList>
            <person name="Anantharaman K."/>
            <person name="Brown C.T."/>
            <person name="Hug L.A."/>
            <person name="Sharon I."/>
            <person name="Castelle C.J."/>
            <person name="Probst A.J."/>
            <person name="Thomas B.C."/>
            <person name="Singh A."/>
            <person name="Wilkins M.J."/>
            <person name="Karaoz U."/>
            <person name="Brodie E.L."/>
            <person name="Williams K.H."/>
            <person name="Hubbard S.S."/>
            <person name="Banfield J.F."/>
        </authorList>
    </citation>
    <scope>NUCLEOTIDE SEQUENCE [LARGE SCALE GENOMIC DNA]</scope>
</reference>
<keyword evidence="5 6" id="KW-0472">Membrane</keyword>
<dbReference type="PANTHER" id="PTHR10057:SF0">
    <property type="entry name" value="TRANSLOCATOR PROTEIN"/>
    <property type="match status" value="1"/>
</dbReference>
<protein>
    <submittedName>
        <fullName evidence="7">TspO protein</fullName>
    </submittedName>
</protein>
<dbReference type="GO" id="GO:0033013">
    <property type="term" value="P:tetrapyrrole metabolic process"/>
    <property type="evidence" value="ECO:0007669"/>
    <property type="project" value="UniProtKB-ARBA"/>
</dbReference>
<evidence type="ECO:0000256" key="3">
    <source>
        <dbReference type="ARBA" id="ARBA00022692"/>
    </source>
</evidence>
<dbReference type="InterPro" id="IPR038330">
    <property type="entry name" value="TspO/MBR-related_sf"/>
</dbReference>
<comment type="caution">
    <text evidence="7">The sequence shown here is derived from an EMBL/GenBank/DDBJ whole genome shotgun (WGS) entry which is preliminary data.</text>
</comment>
<dbReference type="FunFam" id="1.20.1260.100:FF:000001">
    <property type="entry name" value="translocator protein 2"/>
    <property type="match status" value="1"/>
</dbReference>
<comment type="similarity">
    <text evidence="2">Belongs to the TspO/BZRP family.</text>
</comment>
<evidence type="ECO:0000256" key="1">
    <source>
        <dbReference type="ARBA" id="ARBA00004141"/>
    </source>
</evidence>
<evidence type="ECO:0000313" key="7">
    <source>
        <dbReference type="EMBL" id="OGH85282.1"/>
    </source>
</evidence>
<dbReference type="EMBL" id="MFQW01000045">
    <property type="protein sequence ID" value="OGH85282.1"/>
    <property type="molecule type" value="Genomic_DNA"/>
</dbReference>